<name>A0A7U2F019_PHANO</name>
<evidence type="ECO:0000313" key="2">
    <source>
        <dbReference type="Proteomes" id="UP000663193"/>
    </source>
</evidence>
<proteinExistence type="predicted"/>
<dbReference type="Proteomes" id="UP000663193">
    <property type="component" value="Chromosome 6"/>
</dbReference>
<sequence length="60" mass="6932">MRLWPDPLRPSLVKWSTARERCNIGACEKVLESINGGTAWKWEKGAVDIRFPSLSRCRMQ</sequence>
<dbReference type="EMBL" id="CP069028">
    <property type="protein sequence ID" value="QRC96221.1"/>
    <property type="molecule type" value="Genomic_DNA"/>
</dbReference>
<accession>A0A7U2F019</accession>
<reference evidence="2" key="1">
    <citation type="journal article" date="2021" name="BMC Genomics">
        <title>Chromosome-level genome assembly and manually-curated proteome of model necrotroph Parastagonospora nodorum Sn15 reveals a genome-wide trove of candidate effector homologs, and redundancy of virulence-related functions within an accessory chromosome.</title>
        <authorList>
            <person name="Bertazzoni S."/>
            <person name="Jones D.A.B."/>
            <person name="Phan H.T."/>
            <person name="Tan K.-C."/>
            <person name="Hane J.K."/>
        </authorList>
    </citation>
    <scope>NUCLEOTIDE SEQUENCE [LARGE SCALE GENOMIC DNA]</scope>
    <source>
        <strain evidence="2">SN15 / ATCC MYA-4574 / FGSC 10173)</strain>
    </source>
</reference>
<dbReference type="VEuPathDB" id="FungiDB:JI435_408450"/>
<keyword evidence="2" id="KW-1185">Reference proteome</keyword>
<gene>
    <name evidence="1" type="ORF">JI435_408450</name>
</gene>
<organism evidence="1 2">
    <name type="scientific">Phaeosphaeria nodorum (strain SN15 / ATCC MYA-4574 / FGSC 10173)</name>
    <name type="common">Glume blotch fungus</name>
    <name type="synonym">Parastagonospora nodorum</name>
    <dbReference type="NCBI Taxonomy" id="321614"/>
    <lineage>
        <taxon>Eukaryota</taxon>
        <taxon>Fungi</taxon>
        <taxon>Dikarya</taxon>
        <taxon>Ascomycota</taxon>
        <taxon>Pezizomycotina</taxon>
        <taxon>Dothideomycetes</taxon>
        <taxon>Pleosporomycetidae</taxon>
        <taxon>Pleosporales</taxon>
        <taxon>Pleosporineae</taxon>
        <taxon>Phaeosphaeriaceae</taxon>
        <taxon>Parastagonospora</taxon>
    </lineage>
</organism>
<dbReference type="AlphaFoldDB" id="A0A7U2F019"/>
<evidence type="ECO:0000313" key="1">
    <source>
        <dbReference type="EMBL" id="QRC96221.1"/>
    </source>
</evidence>
<protein>
    <submittedName>
        <fullName evidence="1">Uncharacterized protein</fullName>
    </submittedName>
</protein>